<gene>
    <name evidence="6" type="ORF">CXZ10_05485</name>
</gene>
<evidence type="ECO:0000259" key="5">
    <source>
        <dbReference type="PROSITE" id="PS50932"/>
    </source>
</evidence>
<evidence type="ECO:0000256" key="3">
    <source>
        <dbReference type="ARBA" id="ARBA00023125"/>
    </source>
</evidence>
<evidence type="ECO:0000256" key="2">
    <source>
        <dbReference type="ARBA" id="ARBA00023015"/>
    </source>
</evidence>
<reference evidence="6 7" key="1">
    <citation type="submission" date="2017-12" db="EMBL/GenBank/DDBJ databases">
        <title>Anaerobic carbon monoxide metabolism by Pleomorphomonas carboxyditropha sp. nov., a new mesophilic hydrogenogenic carboxidotroph.</title>
        <authorList>
            <person name="Esquivel-Elizondo S."/>
            <person name="Krajmalnik-Brown R."/>
        </authorList>
    </citation>
    <scope>NUCLEOTIDE SEQUENCE [LARGE SCALE GENOMIC DNA]</scope>
    <source>
        <strain evidence="6 7">R5-392</strain>
    </source>
</reference>
<dbReference type="PANTHER" id="PTHR30146:SF148">
    <property type="entry name" value="HTH-TYPE TRANSCRIPTIONAL REPRESSOR PURR-RELATED"/>
    <property type="match status" value="1"/>
</dbReference>
<dbReference type="GO" id="GO:0003700">
    <property type="term" value="F:DNA-binding transcription factor activity"/>
    <property type="evidence" value="ECO:0007669"/>
    <property type="project" value="TreeGrafter"/>
</dbReference>
<dbReference type="Pfam" id="PF13377">
    <property type="entry name" value="Peripla_BP_3"/>
    <property type="match status" value="1"/>
</dbReference>
<keyword evidence="3" id="KW-0238">DNA-binding</keyword>
<keyword evidence="4" id="KW-0804">Transcription</keyword>
<dbReference type="PANTHER" id="PTHR30146">
    <property type="entry name" value="LACI-RELATED TRANSCRIPTIONAL REPRESSOR"/>
    <property type="match status" value="1"/>
</dbReference>
<dbReference type="Gene3D" id="3.40.50.2300">
    <property type="match status" value="2"/>
</dbReference>
<comment type="caution">
    <text evidence="6">The sequence shown here is derived from an EMBL/GenBank/DDBJ whole genome shotgun (WGS) entry which is preliminary data.</text>
</comment>
<dbReference type="Pfam" id="PF00356">
    <property type="entry name" value="LacI"/>
    <property type="match status" value="1"/>
</dbReference>
<evidence type="ECO:0000256" key="4">
    <source>
        <dbReference type="ARBA" id="ARBA00023163"/>
    </source>
</evidence>
<name>A0A2N3M1Q1_9HYPH</name>
<keyword evidence="7" id="KW-1185">Reference proteome</keyword>
<dbReference type="CDD" id="cd06288">
    <property type="entry name" value="PBP1_sucrose_transcription_regulator"/>
    <property type="match status" value="1"/>
</dbReference>
<dbReference type="InterPro" id="IPR046335">
    <property type="entry name" value="LacI/GalR-like_sensor"/>
</dbReference>
<keyword evidence="1" id="KW-0678">Repressor</keyword>
<proteinExistence type="predicted"/>
<organism evidence="6 7">
    <name type="scientific">Pleomorphomonas diazotrophica</name>
    <dbReference type="NCBI Taxonomy" id="1166257"/>
    <lineage>
        <taxon>Bacteria</taxon>
        <taxon>Pseudomonadati</taxon>
        <taxon>Pseudomonadota</taxon>
        <taxon>Alphaproteobacteria</taxon>
        <taxon>Hyphomicrobiales</taxon>
        <taxon>Pleomorphomonadaceae</taxon>
        <taxon>Pleomorphomonas</taxon>
    </lineage>
</organism>
<accession>A0A2N3M1Q1</accession>
<dbReference type="SUPFAM" id="SSF47413">
    <property type="entry name" value="lambda repressor-like DNA-binding domains"/>
    <property type="match status" value="1"/>
</dbReference>
<dbReference type="PROSITE" id="PS50932">
    <property type="entry name" value="HTH_LACI_2"/>
    <property type="match status" value="1"/>
</dbReference>
<sequence length="345" mass="37519">MEARVVTLKDVAREAGVSPKTVSRVVNDDPAVNGKTREAVAEVIRRMHYVPDHAARMMRMSHSSVVGLMTDAVATTPYSVDIIRGAQSGLREQARTMLIANTDGDPEQEQEYWQMFRAHKVAGVVYATMYHRPVDLGAPDFERGVVLANCYSARRSHASVVPDDEGGGYTQARHLIELGHRRIGIVSLSPVLRATVLRGAGYRTAFAESGLFYDPSLDVPGFITRQDGGEDLVAYDTALGLLRRTDRPTAIICGNDQIAVQVYAAAATLGLSVPDDLSVMGFDDMAIITHTLKPMLTSVALPYFEIGRTAVDILSRVNGESEGPVAQQVLVPCPLVVRQSCRQLV</sequence>
<dbReference type="InterPro" id="IPR028082">
    <property type="entry name" value="Peripla_BP_I"/>
</dbReference>
<dbReference type="InterPro" id="IPR000843">
    <property type="entry name" value="HTH_LacI"/>
</dbReference>
<dbReference type="PROSITE" id="PS00356">
    <property type="entry name" value="HTH_LACI_1"/>
    <property type="match status" value="1"/>
</dbReference>
<dbReference type="Proteomes" id="UP000233491">
    <property type="component" value="Unassembled WGS sequence"/>
</dbReference>
<evidence type="ECO:0000313" key="7">
    <source>
        <dbReference type="Proteomes" id="UP000233491"/>
    </source>
</evidence>
<dbReference type="SUPFAM" id="SSF53822">
    <property type="entry name" value="Periplasmic binding protein-like I"/>
    <property type="match status" value="1"/>
</dbReference>
<dbReference type="PRINTS" id="PR00036">
    <property type="entry name" value="HTHLACI"/>
</dbReference>
<dbReference type="SMART" id="SM00354">
    <property type="entry name" value="HTH_LACI"/>
    <property type="match status" value="1"/>
</dbReference>
<dbReference type="Gene3D" id="1.10.260.40">
    <property type="entry name" value="lambda repressor-like DNA-binding domains"/>
    <property type="match status" value="1"/>
</dbReference>
<dbReference type="AlphaFoldDB" id="A0A2N3M1Q1"/>
<keyword evidence="2" id="KW-0805">Transcription regulation</keyword>
<dbReference type="InterPro" id="IPR010982">
    <property type="entry name" value="Lambda_DNA-bd_dom_sf"/>
</dbReference>
<dbReference type="EMBL" id="PJNW01000002">
    <property type="protein sequence ID" value="PKR90806.1"/>
    <property type="molecule type" value="Genomic_DNA"/>
</dbReference>
<dbReference type="CDD" id="cd01392">
    <property type="entry name" value="HTH_LacI"/>
    <property type="match status" value="1"/>
</dbReference>
<dbReference type="GO" id="GO:0000976">
    <property type="term" value="F:transcription cis-regulatory region binding"/>
    <property type="evidence" value="ECO:0007669"/>
    <property type="project" value="TreeGrafter"/>
</dbReference>
<dbReference type="OrthoDB" id="9798934at2"/>
<evidence type="ECO:0000313" key="6">
    <source>
        <dbReference type="EMBL" id="PKR90806.1"/>
    </source>
</evidence>
<protein>
    <submittedName>
        <fullName evidence="6">LacI family transcriptional regulator</fullName>
    </submittedName>
</protein>
<feature type="domain" description="HTH lacI-type" evidence="5">
    <location>
        <begin position="6"/>
        <end position="60"/>
    </location>
</feature>
<evidence type="ECO:0000256" key="1">
    <source>
        <dbReference type="ARBA" id="ARBA00022491"/>
    </source>
</evidence>